<name>A0AC61N419_9FIRM</name>
<evidence type="ECO:0000313" key="2">
    <source>
        <dbReference type="Proteomes" id="UP000682782"/>
    </source>
</evidence>
<gene>
    <name evidence="1" type="ORF">JYE49_10300</name>
</gene>
<keyword evidence="2" id="KW-1185">Reference proteome</keyword>
<dbReference type="EMBL" id="CP068393">
    <property type="protein sequence ID" value="QUC66256.1"/>
    <property type="molecule type" value="Genomic_DNA"/>
</dbReference>
<proteinExistence type="predicted"/>
<accession>A0AC61N419</accession>
<dbReference type="Proteomes" id="UP000682782">
    <property type="component" value="Chromosome"/>
</dbReference>
<evidence type="ECO:0000313" key="1">
    <source>
        <dbReference type="EMBL" id="QUC66256.1"/>
    </source>
</evidence>
<sequence>MNAKGRIRLLCLLLCLAVLMPCVSALSETTKVTGYLLRLREEASTDGKVIDAYPRGTKVTILKKGDTWTKVSVKGNTGYMMTCYLAYSKDKPEEEKSEDSSRKSSSKTSSASSSKSSSGSSSSASSKANKNEKSSSSGSTMYIEKGVWVNFREAADSSSAIIDSYRGGTKVTVLKKGKYWSRVEIKGVEGYIATEFLTSEK</sequence>
<protein>
    <submittedName>
        <fullName evidence="1">SH3 domain-containing protein</fullName>
    </submittedName>
</protein>
<reference evidence="1" key="1">
    <citation type="submission" date="2021-01" db="EMBL/GenBank/DDBJ databases">
        <title>Complete genome sequence of Clostridiales bacterium R-7.</title>
        <authorList>
            <person name="Mahoney-Kurpe S.C."/>
            <person name="Palevich N."/>
            <person name="Koike S."/>
            <person name="Moon C.D."/>
            <person name="Attwood G.T."/>
        </authorList>
    </citation>
    <scope>NUCLEOTIDE SEQUENCE</scope>
    <source>
        <strain evidence="1">R-7</strain>
    </source>
</reference>
<organism evidence="1 2">
    <name type="scientific">Aristaeella hokkaidonensis</name>
    <dbReference type="NCBI Taxonomy" id="3046382"/>
    <lineage>
        <taxon>Bacteria</taxon>
        <taxon>Bacillati</taxon>
        <taxon>Bacillota</taxon>
        <taxon>Clostridia</taxon>
        <taxon>Eubacteriales</taxon>
        <taxon>Aristaeellaceae</taxon>
        <taxon>Aristaeella</taxon>
    </lineage>
</organism>